<evidence type="ECO:0000313" key="5">
    <source>
        <dbReference type="EMBL" id="OEL22274.1"/>
    </source>
</evidence>
<dbReference type="Proteomes" id="UP000095767">
    <property type="component" value="Unassembled WGS sequence"/>
</dbReference>
<dbReference type="InterPro" id="IPR007886">
    <property type="entry name" value="AlaDH/PNT_N"/>
</dbReference>
<dbReference type="FunFam" id="3.40.50.720:FF:000284">
    <property type="entry name" value="Lysine-ketoglutarate reductase/saccharopine dehydrogenase1"/>
    <property type="match status" value="1"/>
</dbReference>
<dbReference type="Gene3D" id="3.40.50.720">
    <property type="entry name" value="NAD(P)-binding Rossmann-like Domain"/>
    <property type="match status" value="2"/>
</dbReference>
<evidence type="ECO:0000313" key="6">
    <source>
        <dbReference type="Proteomes" id="UP000095767"/>
    </source>
</evidence>
<keyword evidence="6" id="KW-1185">Reference proteome</keyword>
<dbReference type="InterPro" id="IPR036291">
    <property type="entry name" value="NAD(P)-bd_dom_sf"/>
</dbReference>
<evidence type="ECO:0000256" key="3">
    <source>
        <dbReference type="ARBA" id="ARBA00023027"/>
    </source>
</evidence>
<keyword evidence="1" id="KW-0521">NADP</keyword>
<gene>
    <name evidence="5" type="ORF">BAE44_0016711</name>
</gene>
<dbReference type="Gene3D" id="3.30.70.2690">
    <property type="entry name" value="LOR/SDH bifunctional enzyme, conserved domain"/>
    <property type="match status" value="1"/>
</dbReference>
<evidence type="ECO:0000256" key="2">
    <source>
        <dbReference type="ARBA" id="ARBA00023002"/>
    </source>
</evidence>
<dbReference type="InterPro" id="IPR043009">
    <property type="entry name" value="LOR/SDH_bifunc_enz_cons_dom_sf"/>
</dbReference>
<dbReference type="InterPro" id="IPR032095">
    <property type="entry name" value="Sacchrp_dh-like_C"/>
</dbReference>
<accession>A0A1E5VB88</accession>
<dbReference type="OrthoDB" id="10059875at2759"/>
<dbReference type="SMART" id="SM01003">
    <property type="entry name" value="AlaDh_PNT_N"/>
    <property type="match status" value="1"/>
</dbReference>
<proteinExistence type="predicted"/>
<dbReference type="GO" id="GO:0005737">
    <property type="term" value="C:cytoplasm"/>
    <property type="evidence" value="ECO:0007669"/>
    <property type="project" value="TreeGrafter"/>
</dbReference>
<dbReference type="SUPFAM" id="SSF52283">
    <property type="entry name" value="Formate/glycerate dehydrogenase catalytic domain-like"/>
    <property type="match status" value="1"/>
</dbReference>
<dbReference type="PANTHER" id="PTHR11133:SF22">
    <property type="entry name" value="ALPHA-AMINOADIPIC SEMIALDEHYDE SYNTHASE, MITOCHONDRIAL"/>
    <property type="match status" value="1"/>
</dbReference>
<dbReference type="CDD" id="cd12144">
    <property type="entry name" value="SDH_N_domain"/>
    <property type="match status" value="1"/>
</dbReference>
<reference evidence="5 6" key="1">
    <citation type="submission" date="2016-09" db="EMBL/GenBank/DDBJ databases">
        <title>The draft genome of Dichanthelium oligosanthes: A C3 panicoid grass species.</title>
        <authorList>
            <person name="Studer A.J."/>
            <person name="Schnable J.C."/>
            <person name="Brutnell T.P."/>
        </authorList>
    </citation>
    <scope>NUCLEOTIDE SEQUENCE [LARGE SCALE GENOMIC DNA]</scope>
    <source>
        <strain evidence="6">cv. Kellogg 1175</strain>
        <tissue evidence="5">Leaf</tissue>
    </source>
</reference>
<evidence type="ECO:0000256" key="1">
    <source>
        <dbReference type="ARBA" id="ARBA00022857"/>
    </source>
</evidence>
<comment type="caution">
    <text evidence="5">The sequence shown here is derived from an EMBL/GenBank/DDBJ whole genome shotgun (WGS) entry which is preliminary data.</text>
</comment>
<dbReference type="FunFam" id="3.30.70.2690:FF:000001">
    <property type="entry name" value="Lysine-ketoglutarate reductase/saccharopine dehydrogenase1"/>
    <property type="match status" value="1"/>
</dbReference>
<dbReference type="AlphaFoldDB" id="A0A1E5VB88"/>
<dbReference type="Pfam" id="PF16653">
    <property type="entry name" value="Sacchrp_dh_C"/>
    <property type="match status" value="1"/>
</dbReference>
<dbReference type="GO" id="GO:0019878">
    <property type="term" value="P:lysine biosynthetic process via aminoadipic acid"/>
    <property type="evidence" value="ECO:0007669"/>
    <property type="project" value="TreeGrafter"/>
</dbReference>
<dbReference type="InterPro" id="IPR005097">
    <property type="entry name" value="Sacchrp_dh_NADP-bd"/>
</dbReference>
<dbReference type="InterPro" id="IPR007545">
    <property type="entry name" value="LOR/SDH_bifunc_enz_cons_dom"/>
</dbReference>
<name>A0A1E5VB88_9POAL</name>
<dbReference type="Gene3D" id="1.10.1870.10">
    <property type="entry name" value="Domain 3, Saccharopine reductase"/>
    <property type="match status" value="1"/>
</dbReference>
<evidence type="ECO:0000259" key="4">
    <source>
        <dbReference type="SMART" id="SM01003"/>
    </source>
</evidence>
<dbReference type="Pfam" id="PF03435">
    <property type="entry name" value="Sacchrp_dh_NADP"/>
    <property type="match status" value="1"/>
</dbReference>
<dbReference type="Gene3D" id="3.30.360.10">
    <property type="entry name" value="Dihydrodipicolinate Reductase, domain 2"/>
    <property type="match status" value="1"/>
</dbReference>
<dbReference type="EMBL" id="LWDX02045793">
    <property type="protein sequence ID" value="OEL22274.1"/>
    <property type="molecule type" value="Genomic_DNA"/>
</dbReference>
<dbReference type="FunFam" id="3.30.360.10:FF:000008">
    <property type="entry name" value="Alpha-aminoadipic semialdehyde synthase, mitochondrial"/>
    <property type="match status" value="1"/>
</dbReference>
<dbReference type="Pfam" id="PF04455">
    <property type="entry name" value="Saccharop_dh_N"/>
    <property type="match status" value="1"/>
</dbReference>
<dbReference type="Pfam" id="PF05222">
    <property type="entry name" value="AlaDh_PNT_N"/>
    <property type="match status" value="1"/>
</dbReference>
<sequence length="1142" mass="126185">MGSAATESNDTLLGNGVVGILAETCNMWERRAPLTPSHCARLLLGGGRNRTRVNRIIVQPSTKRIHHDAQYEDAGCEISEDLSECGLIIGIKQPKLQMILPDRAYTFFSHTHKAQKENMPLLDKILEERVSLFDYELIVGDDGKRSLAFGKFAGRAGLIDFLHGLGQRYLSLGYSTPFLSLGQSHMYPSLAAAKAAVISVGEEIATFGLPSGICPIVFVFTGVGNGNCTVNIFPFVDFYNRSGMWFHLKNFTPHIYSFNVTVSQGAQEIFKLLPHTFVDAEKLPVISAARNLSKQSQSTKRVFQLYGCVVTSRDMVSHRDPTRHFDKADYYAHPEQYTPVFHERIAPYASVIALSHTVLFALADVSTLIKYSIRSYLTTIYEANVMRLCKLYVLGEECLVVLVRVMVLTNYGIHNRRYDPSNNSYRDDMEGDGVICLAVDILPTEFSKEASQHFGDILSKFVASLASVKQLVELPSYLRRACIAHAGKLTSLYEYIPRMRKTMIDLAPAKANPLPDKKYSTLVSLSGHLFDKFLINEALDIIEAAGGSFCLVRCEVGQSTDDMSYSELEVGADDTATLDELVDSLTSLANAHGGDHDAGKETELALKIGKVNECETGDNIDKGGPKVLILGAGRVCRPAAEFLASYANICSYGVDDHNTDEIHVIVASLYQKDAEEIVDGIKNTTATQLDVADIGSLSDLVSQVEIVVSLLPTSFHAAVARVCIELKKHMVTASYVDESMSNLGQAAKDAGVTILCEMGLDPGIDHLMSMKMIDEAHARKGKIKSFTSFCGGLPSPAAANNPLAYKFSWNPAGALRSGKNPAVYKFLGETIHVGGSSLYESAKRLRLPELPAFALEHLPNRNSLMYGDLYGISKEASTIYRATLRYEGKHLHTFCFSEIMVTLSKIGFFDSANHPLLQDTNRPTYKFFLDELLNVNNISTTTANMKIEASGGYEDELIARLLNLGHCQEKEIAVKTVKTIKFLGLYEETQIPKECSSAFDVICQRMEQRMAYDCNEQDMVLLHHEVEVEYPDGRPTEKHQATLLEFGKVEKGRSTTAMALTVGVPAAIGALLLLQNKVQTKGVIRPLEAEIYIPGECYVDHGLSLWNCKYCVLMELQLHATVLTRVFACVKHWRSWSRQASS</sequence>
<dbReference type="FunFam" id="1.10.1870.10:FF:000003">
    <property type="entry name" value="Lysine-ketoglutarate reductase/saccharopine dehydrogenase1"/>
    <property type="match status" value="1"/>
</dbReference>
<protein>
    <submittedName>
        <fullName evidence="5">Alpha-aminoadipic semialdehyde synthase</fullName>
    </submittedName>
</protein>
<dbReference type="PANTHER" id="PTHR11133">
    <property type="entry name" value="SACCHAROPINE DEHYDROGENASE"/>
    <property type="match status" value="1"/>
</dbReference>
<dbReference type="SUPFAM" id="SSF51735">
    <property type="entry name" value="NAD(P)-binding Rossmann-fold domains"/>
    <property type="match status" value="1"/>
</dbReference>
<dbReference type="CDD" id="cd12189">
    <property type="entry name" value="LKR_SDH_like"/>
    <property type="match status" value="1"/>
</dbReference>
<dbReference type="SUPFAM" id="SSF55347">
    <property type="entry name" value="Glyceraldehyde-3-phosphate dehydrogenase-like, C-terminal domain"/>
    <property type="match status" value="1"/>
</dbReference>
<keyword evidence="2" id="KW-0560">Oxidoreductase</keyword>
<feature type="domain" description="Alanine dehydrogenase/pyridine nucleotide transhydrogenase N-terminal" evidence="4">
    <location>
        <begin position="19"/>
        <end position="156"/>
    </location>
</feature>
<dbReference type="InterPro" id="IPR051168">
    <property type="entry name" value="AASS"/>
</dbReference>
<organism evidence="5 6">
    <name type="scientific">Dichanthelium oligosanthes</name>
    <dbReference type="NCBI Taxonomy" id="888268"/>
    <lineage>
        <taxon>Eukaryota</taxon>
        <taxon>Viridiplantae</taxon>
        <taxon>Streptophyta</taxon>
        <taxon>Embryophyta</taxon>
        <taxon>Tracheophyta</taxon>
        <taxon>Spermatophyta</taxon>
        <taxon>Magnoliopsida</taxon>
        <taxon>Liliopsida</taxon>
        <taxon>Poales</taxon>
        <taxon>Poaceae</taxon>
        <taxon>PACMAD clade</taxon>
        <taxon>Panicoideae</taxon>
        <taxon>Panicodae</taxon>
        <taxon>Paniceae</taxon>
        <taxon>Dichantheliinae</taxon>
        <taxon>Dichanthelium</taxon>
    </lineage>
</organism>
<dbReference type="STRING" id="888268.A0A1E5VB88"/>
<dbReference type="GO" id="GO:0004753">
    <property type="term" value="F:saccharopine dehydrogenase activity"/>
    <property type="evidence" value="ECO:0007669"/>
    <property type="project" value="TreeGrafter"/>
</dbReference>
<keyword evidence="3" id="KW-0520">NAD</keyword>